<dbReference type="InterPro" id="IPR029044">
    <property type="entry name" value="Nucleotide-diphossugar_trans"/>
</dbReference>
<name>A0ABU3HB12_9BACL</name>
<dbReference type="Pfam" id="PF00535">
    <property type="entry name" value="Glycos_transf_2"/>
    <property type="match status" value="1"/>
</dbReference>
<keyword evidence="4" id="KW-1185">Reference proteome</keyword>
<reference evidence="3 4" key="1">
    <citation type="submission" date="2023-07" db="EMBL/GenBank/DDBJ databases">
        <title>Genomic Encyclopedia of Type Strains, Phase IV (KMG-IV): sequencing the most valuable type-strain genomes for metagenomic binning, comparative biology and taxonomic classification.</title>
        <authorList>
            <person name="Goeker M."/>
        </authorList>
    </citation>
    <scope>NUCLEOTIDE SEQUENCE [LARGE SCALE GENOMIC DNA]</scope>
    <source>
        <strain evidence="3 4">T98</strain>
    </source>
</reference>
<dbReference type="Proteomes" id="UP001248709">
    <property type="component" value="Unassembled WGS sequence"/>
</dbReference>
<proteinExistence type="inferred from homology"/>
<comment type="caution">
    <text evidence="3">The sequence shown here is derived from an EMBL/GenBank/DDBJ whole genome shotgun (WGS) entry which is preliminary data.</text>
</comment>
<gene>
    <name evidence="3" type="ORF">J2Z22_003589</name>
</gene>
<dbReference type="InterPro" id="IPR001173">
    <property type="entry name" value="Glyco_trans_2-like"/>
</dbReference>
<organism evidence="3 4">
    <name type="scientific">Paenibacillus forsythiae</name>
    <dbReference type="NCBI Taxonomy" id="365616"/>
    <lineage>
        <taxon>Bacteria</taxon>
        <taxon>Bacillati</taxon>
        <taxon>Bacillota</taxon>
        <taxon>Bacilli</taxon>
        <taxon>Bacillales</taxon>
        <taxon>Paenibacillaceae</taxon>
        <taxon>Paenibacillus</taxon>
    </lineage>
</organism>
<evidence type="ECO:0000259" key="2">
    <source>
        <dbReference type="Pfam" id="PF00535"/>
    </source>
</evidence>
<dbReference type="Gene3D" id="3.90.550.10">
    <property type="entry name" value="Spore Coat Polysaccharide Biosynthesis Protein SpsA, Chain A"/>
    <property type="match status" value="1"/>
</dbReference>
<dbReference type="PANTHER" id="PTHR22916:SF3">
    <property type="entry name" value="UDP-GLCNAC:BETAGAL BETA-1,3-N-ACETYLGLUCOSAMINYLTRANSFERASE-LIKE PROTEIN 1"/>
    <property type="match status" value="1"/>
</dbReference>
<dbReference type="Gene3D" id="1.25.40.10">
    <property type="entry name" value="Tetratricopeptide repeat domain"/>
    <property type="match status" value="1"/>
</dbReference>
<accession>A0ABU3HB12</accession>
<feature type="domain" description="Glycosyltransferase 2-like" evidence="2">
    <location>
        <begin position="2"/>
        <end position="107"/>
    </location>
</feature>
<dbReference type="SUPFAM" id="SSF53448">
    <property type="entry name" value="Nucleotide-diphospho-sugar transferases"/>
    <property type="match status" value="1"/>
</dbReference>
<evidence type="ECO:0000256" key="1">
    <source>
        <dbReference type="ARBA" id="ARBA00006739"/>
    </source>
</evidence>
<evidence type="ECO:0000313" key="4">
    <source>
        <dbReference type="Proteomes" id="UP001248709"/>
    </source>
</evidence>
<protein>
    <submittedName>
        <fullName evidence="3">Glycosyltransferase involved in cell wall biosynthesis</fullName>
    </submittedName>
</protein>
<dbReference type="SUPFAM" id="SSF48452">
    <property type="entry name" value="TPR-like"/>
    <property type="match status" value="1"/>
</dbReference>
<sequence>MVDDGSNDNSVNIIEERVKGDSRIHLITQQHGGISSAISRGLQEASSNYIVLMDQDDISASNRLEKTVELFTQGYELIMSAYEIIDAHGTTSSKIIHIPNYINSGNILLESLKRNYFLGTSMAFHYRHDFTFNFLSGGTTDYDIALKMLFKGYRFGYIPEVLLYYRVHNNNTSANYKTIKKDALQVLRIYNFEELEHCLKQQDYKEYQITLTLGIMAQFLGDWQTSFSYLKRCESHLDLDDELSKQELHFYFSVYFYQTSDYLNCQKYLEKVMSLNAAAANNMGVLEALNRHFDISEKWFRKALQINSDYLDAKRNLIYLKTIDKEAPEPKCFYFTNRLLRSTLLHTRYINGI</sequence>
<dbReference type="InterPro" id="IPR011990">
    <property type="entry name" value="TPR-like_helical_dom_sf"/>
</dbReference>
<comment type="similarity">
    <text evidence="1">Belongs to the glycosyltransferase 2 family.</text>
</comment>
<dbReference type="PANTHER" id="PTHR22916">
    <property type="entry name" value="GLYCOSYLTRANSFERASE"/>
    <property type="match status" value="1"/>
</dbReference>
<evidence type="ECO:0000313" key="3">
    <source>
        <dbReference type="EMBL" id="MDT3427999.1"/>
    </source>
</evidence>
<dbReference type="EMBL" id="JAUSUY010000016">
    <property type="protein sequence ID" value="MDT3427999.1"/>
    <property type="molecule type" value="Genomic_DNA"/>
</dbReference>